<accession>A0A0A8YIF8</accession>
<organism evidence="1">
    <name type="scientific">Arundo donax</name>
    <name type="common">Giant reed</name>
    <name type="synonym">Donax arundinaceus</name>
    <dbReference type="NCBI Taxonomy" id="35708"/>
    <lineage>
        <taxon>Eukaryota</taxon>
        <taxon>Viridiplantae</taxon>
        <taxon>Streptophyta</taxon>
        <taxon>Embryophyta</taxon>
        <taxon>Tracheophyta</taxon>
        <taxon>Spermatophyta</taxon>
        <taxon>Magnoliopsida</taxon>
        <taxon>Liliopsida</taxon>
        <taxon>Poales</taxon>
        <taxon>Poaceae</taxon>
        <taxon>PACMAD clade</taxon>
        <taxon>Arundinoideae</taxon>
        <taxon>Arundineae</taxon>
        <taxon>Arundo</taxon>
    </lineage>
</organism>
<name>A0A0A8YIF8_ARUDO</name>
<reference evidence="1" key="2">
    <citation type="journal article" date="2015" name="Data Brief">
        <title>Shoot transcriptome of the giant reed, Arundo donax.</title>
        <authorList>
            <person name="Barrero R.A."/>
            <person name="Guerrero F.D."/>
            <person name="Moolhuijzen P."/>
            <person name="Goolsby J.A."/>
            <person name="Tidwell J."/>
            <person name="Bellgard S.E."/>
            <person name="Bellgard M.I."/>
        </authorList>
    </citation>
    <scope>NUCLEOTIDE SEQUENCE</scope>
    <source>
        <tissue evidence="1">Shoot tissue taken approximately 20 cm above the soil surface</tissue>
    </source>
</reference>
<evidence type="ECO:0000313" key="1">
    <source>
        <dbReference type="EMBL" id="JAD26269.1"/>
    </source>
</evidence>
<reference evidence="1" key="1">
    <citation type="submission" date="2014-09" db="EMBL/GenBank/DDBJ databases">
        <authorList>
            <person name="Magalhaes I.L.F."/>
            <person name="Oliveira U."/>
            <person name="Santos F.R."/>
            <person name="Vidigal T.H.D.A."/>
            <person name="Brescovit A.D."/>
            <person name="Santos A.J."/>
        </authorList>
    </citation>
    <scope>NUCLEOTIDE SEQUENCE</scope>
    <source>
        <tissue evidence="1">Shoot tissue taken approximately 20 cm above the soil surface</tissue>
    </source>
</reference>
<protein>
    <submittedName>
        <fullName evidence="1">Uncharacterized protein</fullName>
    </submittedName>
</protein>
<dbReference type="EMBL" id="GBRH01271626">
    <property type="protein sequence ID" value="JAD26269.1"/>
    <property type="molecule type" value="Transcribed_RNA"/>
</dbReference>
<dbReference type="AlphaFoldDB" id="A0A0A8YIF8"/>
<sequence>MRILYLLIEACYKTKPTSPSACACGCGDVPHCQRSWPTISCNLQLLRARPFSRNCSSTAATNGYEACLIPQLNQPLISPLHIWYVALLLNSFPFLCE</sequence>
<proteinExistence type="predicted"/>